<dbReference type="EMBL" id="JAFBIT010000001">
    <property type="protein sequence ID" value="MCF2651582.1"/>
    <property type="molecule type" value="Genomic_DNA"/>
</dbReference>
<evidence type="ECO:0000313" key="2">
    <source>
        <dbReference type="EMBL" id="MCF2651582.1"/>
    </source>
</evidence>
<dbReference type="RefSeq" id="WP_235322593.1">
    <property type="nucleotide sequence ID" value="NZ_JAFBIT010000001.1"/>
</dbReference>
<protein>
    <submittedName>
        <fullName evidence="2">DUF2344 domain-containing protein</fullName>
    </submittedName>
</protein>
<dbReference type="InterPro" id="IPR018768">
    <property type="entry name" value="DUF2344"/>
</dbReference>
<organism evidence="2 3">
    <name type="scientific">Anaeromassilibacillus senegalensis</name>
    <dbReference type="NCBI Taxonomy" id="1673717"/>
    <lineage>
        <taxon>Bacteria</taxon>
        <taxon>Bacillati</taxon>
        <taxon>Bacillota</taxon>
        <taxon>Clostridia</taxon>
        <taxon>Eubacteriales</taxon>
        <taxon>Acutalibacteraceae</taxon>
        <taxon>Anaeromassilibacillus</taxon>
    </lineage>
</organism>
<proteinExistence type="predicted"/>
<comment type="caution">
    <text evidence="2">The sequence shown here is derived from an EMBL/GenBank/DDBJ whole genome shotgun (WGS) entry which is preliminary data.</text>
</comment>
<dbReference type="Proteomes" id="UP001299220">
    <property type="component" value="Unassembled WGS sequence"/>
</dbReference>
<sequence length="217" mass="24607">MRKDVRVWFSKTGTARYISHLDLNRCMSRAFRKAKLPLWYTEGFNPHVFLTFAAPLSLGFEGHHESMDIRLVEDIPYPELIEKLNAGLPHDIRVWAVTEPEMKGNDVANAEYVLRLETEDPAGACEALKGVLALPEIMVMKHGKKGDKSVDIKPYFAPMQFGTEPGLLKMTVRLPAGNQGGINPTLFIDAAEKHLGQELLVRVERTRLFDKGFREFR</sequence>
<dbReference type="Pfam" id="PF10105">
    <property type="entry name" value="DUF2344"/>
    <property type="match status" value="1"/>
</dbReference>
<reference evidence="2 3" key="1">
    <citation type="submission" date="2020-12" db="EMBL/GenBank/DDBJ databases">
        <title>Whole genome sequences of gut porcine anaerobes.</title>
        <authorList>
            <person name="Kubasova T."/>
            <person name="Jahodarova E."/>
            <person name="Rychlik I."/>
        </authorList>
    </citation>
    <scope>NUCLEOTIDE SEQUENCE [LARGE SCALE GENOMIC DNA]</scope>
    <source>
        <strain evidence="2 3">An867</strain>
    </source>
</reference>
<dbReference type="NCBIfam" id="TIGR03936">
    <property type="entry name" value="sam_1_link_chp"/>
    <property type="match status" value="1"/>
</dbReference>
<accession>A0ABS9CL89</accession>
<gene>
    <name evidence="2" type="ORF">JQM67_03060</name>
</gene>
<evidence type="ECO:0000313" key="3">
    <source>
        <dbReference type="Proteomes" id="UP001299220"/>
    </source>
</evidence>
<keyword evidence="3" id="KW-1185">Reference proteome</keyword>
<name>A0ABS9CL89_9FIRM</name>
<feature type="domain" description="DUF2344" evidence="1">
    <location>
        <begin position="5"/>
        <end position="184"/>
    </location>
</feature>
<evidence type="ECO:0000259" key="1">
    <source>
        <dbReference type="Pfam" id="PF10105"/>
    </source>
</evidence>